<name>H2C2J6_9CREN</name>
<dbReference type="HOGENOM" id="CLU_2662443_0_0_2"/>
<sequence>MKSLNVTVLAPGYARHQHDAFYDRAKALAEEESVASSVINRNVTGMWDRLGVPGRERFWHLTGRSLITECSSILL</sequence>
<reference evidence="1 2" key="1">
    <citation type="submission" date="2012-01" db="EMBL/GenBank/DDBJ databases">
        <title>Improved High-Quality Draft sequence of Metallosphaera yellowstonensis MK1.</title>
        <authorList>
            <consortium name="US DOE Joint Genome Institute"/>
            <person name="Lucas S."/>
            <person name="Han J."/>
            <person name="Cheng J.-F."/>
            <person name="Goodwin L."/>
            <person name="Pitluck S."/>
            <person name="Peters L."/>
            <person name="Teshima H."/>
            <person name="Detter J.C."/>
            <person name="Han C."/>
            <person name="Tapia R."/>
            <person name="Land M."/>
            <person name="Hauser L."/>
            <person name="Kyrpides N."/>
            <person name="Kozubal M."/>
            <person name="Macur R.E."/>
            <person name="Jay Z."/>
            <person name="Inskeep W."/>
            <person name="Woyke T."/>
        </authorList>
    </citation>
    <scope>NUCLEOTIDE SEQUENCE [LARGE SCALE GENOMIC DNA]</scope>
    <source>
        <strain evidence="1 2">MK1</strain>
    </source>
</reference>
<dbReference type="EMBL" id="JH597761">
    <property type="protein sequence ID" value="EHP70467.1"/>
    <property type="molecule type" value="Genomic_DNA"/>
</dbReference>
<dbReference type="Proteomes" id="UP000003980">
    <property type="component" value="Unassembled WGS sequence"/>
</dbReference>
<organism evidence="1 2">
    <name type="scientific">Metallosphaera yellowstonensis MK1</name>
    <dbReference type="NCBI Taxonomy" id="671065"/>
    <lineage>
        <taxon>Archaea</taxon>
        <taxon>Thermoproteota</taxon>
        <taxon>Thermoprotei</taxon>
        <taxon>Sulfolobales</taxon>
        <taxon>Sulfolobaceae</taxon>
        <taxon>Metallosphaera</taxon>
    </lineage>
</organism>
<proteinExistence type="predicted"/>
<evidence type="ECO:0000313" key="2">
    <source>
        <dbReference type="Proteomes" id="UP000003980"/>
    </source>
</evidence>
<dbReference type="AlphaFoldDB" id="H2C2J6"/>
<accession>H2C2J6</accession>
<evidence type="ECO:0000313" key="1">
    <source>
        <dbReference type="EMBL" id="EHP70467.1"/>
    </source>
</evidence>
<protein>
    <submittedName>
        <fullName evidence="1">Uncharacterized protein</fullName>
    </submittedName>
</protein>
<gene>
    <name evidence="1" type="ORF">MetMK1DRAFT_00009700</name>
</gene>
<keyword evidence="2" id="KW-1185">Reference proteome</keyword>